<dbReference type="Gene3D" id="3.40.50.2300">
    <property type="match status" value="2"/>
</dbReference>
<evidence type="ECO:0000256" key="12">
    <source>
        <dbReference type="SAM" id="Phobius"/>
    </source>
</evidence>
<dbReference type="Pfam" id="PF01094">
    <property type="entry name" value="ANF_receptor"/>
    <property type="match status" value="1"/>
</dbReference>
<evidence type="ECO:0000256" key="11">
    <source>
        <dbReference type="ARBA" id="ARBA00023224"/>
    </source>
</evidence>
<dbReference type="InterPro" id="IPR011500">
    <property type="entry name" value="GPCR_3_9-Cys_dom"/>
</dbReference>
<dbReference type="PANTHER" id="PTHR24061:SF528">
    <property type="entry name" value="C-FAMILY ODORANT RECEPTOR OLFCD2-RELATED"/>
    <property type="match status" value="1"/>
</dbReference>
<dbReference type="PANTHER" id="PTHR24061">
    <property type="entry name" value="CALCIUM-SENSING RECEPTOR-RELATED"/>
    <property type="match status" value="1"/>
</dbReference>
<organism evidence="14 15">
    <name type="scientific">Cyprinus carpio carpio</name>
    <dbReference type="NCBI Taxonomy" id="630221"/>
    <lineage>
        <taxon>Eukaryota</taxon>
        <taxon>Metazoa</taxon>
        <taxon>Chordata</taxon>
        <taxon>Craniata</taxon>
        <taxon>Vertebrata</taxon>
        <taxon>Euteleostomi</taxon>
        <taxon>Actinopterygii</taxon>
        <taxon>Neopterygii</taxon>
        <taxon>Teleostei</taxon>
        <taxon>Ostariophysi</taxon>
        <taxon>Cypriniformes</taxon>
        <taxon>Cyprinidae</taxon>
        <taxon>Cyprininae</taxon>
        <taxon>Cyprinus</taxon>
    </lineage>
</organism>
<dbReference type="GeneTree" id="ENSGT01050000244874"/>
<protein>
    <recommendedName>
        <fullName evidence="13">G-protein coupled receptors family 3 profile domain-containing protein</fullName>
    </recommendedName>
</protein>
<dbReference type="AlphaFoldDB" id="A0A9J8CKL0"/>
<evidence type="ECO:0000256" key="4">
    <source>
        <dbReference type="ARBA" id="ARBA00022692"/>
    </source>
</evidence>
<dbReference type="FunFam" id="3.40.50.2300:FF:000016">
    <property type="entry name" value="Taste 1 receptor member 2"/>
    <property type="match status" value="1"/>
</dbReference>
<dbReference type="FunFam" id="2.10.50.30:FF:000002">
    <property type="entry name" value="Vomeronasal 2 receptor, h1"/>
    <property type="match status" value="1"/>
</dbReference>
<evidence type="ECO:0000256" key="9">
    <source>
        <dbReference type="ARBA" id="ARBA00023170"/>
    </source>
</evidence>
<sequence length="764" mass="85686">YRNTHGVNINNFLISHFFTHFIPMSSLAVFKIIHPYKLYFRMAQIMIFAIEEINRSESLLPNVSVGYQIYDNCGSRLFSMNSTMALMNGQEFAAEDRCNGQSLIHAIIGESESSATVILQSATCDCLSNRKDYPSFFRTIASDYHQSRALAYMVKHFGWSWVGAVNTDNDYGNYGMNIFLNTAQEEGICVEYSVKFYRTETEKLKKVVDIIKQGTAKVIVAFLTSFEMNNLLEQLSVQNITGLQMIGVEAWITAKSLITSKSFRFLGGSLGFAVRKINIEGFSDYVIKEFWDTAFPCSQTERNSSQYALNCSGYQDLLPLKNYNEDVPEQRYASNVYKAVYAVAHSVHSLLNCREQKGCEKGLTIQPQQVSNQYEIVNWQQDSDGSIQFNPVGYYDASLPPDQRFVLNTENIIWVGGQLGPRSVCSESCPPGTRKATQKGKPVCCYDCIPCAEGEISNETDSNNCRQCPGEYWSNAEKNKCILKAVEFLSFTEVMSIVLVFFSMIGAGLTVLVAILFYIKKDTPIVKANNSELSFLLLFSLTLCFLCSLTFIGRPTEWSCMLRHTAFGITFVLCISCVLGKTIVVLMAFKATLPGSNVMKWFGPAQQRLSVLAFTLIQVLICVLWLTISPPFPHKNTKYYQEKIILECHLGSIIGFSSVLGYIGLLAILCFILAFLARTLPDNFNEAKFITFSMLIFCAVWITFIPAYVSSPGKFTVAVEIFAIVASSFGLLLCNFVPKCLIILFKPEQNTKQHMMGKASTKSN</sequence>
<dbReference type="PROSITE" id="PS50259">
    <property type="entry name" value="G_PROTEIN_RECEP_F3_4"/>
    <property type="match status" value="1"/>
</dbReference>
<dbReference type="InterPro" id="IPR001828">
    <property type="entry name" value="ANF_lig-bd_rcpt"/>
</dbReference>
<feature type="transmembrane region" description="Helical" evidence="12">
    <location>
        <begin position="659"/>
        <end position="677"/>
    </location>
</feature>
<reference evidence="14" key="1">
    <citation type="submission" date="2025-08" db="UniProtKB">
        <authorList>
            <consortium name="Ensembl"/>
        </authorList>
    </citation>
    <scope>IDENTIFICATION</scope>
</reference>
<evidence type="ECO:0000313" key="15">
    <source>
        <dbReference type="Proteomes" id="UP001108240"/>
    </source>
</evidence>
<feature type="domain" description="G-protein coupled receptors family 3 profile" evidence="13">
    <location>
        <begin position="495"/>
        <end position="759"/>
    </location>
</feature>
<dbReference type="InterPro" id="IPR000337">
    <property type="entry name" value="GPCR_3"/>
</dbReference>
<keyword evidence="5" id="KW-0732">Signal</keyword>
<dbReference type="GO" id="GO:0004930">
    <property type="term" value="F:G protein-coupled receptor activity"/>
    <property type="evidence" value="ECO:0007669"/>
    <property type="project" value="UniProtKB-KW"/>
</dbReference>
<evidence type="ECO:0000256" key="10">
    <source>
        <dbReference type="ARBA" id="ARBA00023180"/>
    </source>
</evidence>
<dbReference type="CDD" id="cd15283">
    <property type="entry name" value="7tmC_V2R_pheromone"/>
    <property type="match status" value="1"/>
</dbReference>
<evidence type="ECO:0000259" key="13">
    <source>
        <dbReference type="PROSITE" id="PS50259"/>
    </source>
</evidence>
<dbReference type="InterPro" id="IPR028082">
    <property type="entry name" value="Peripla_BP_I"/>
</dbReference>
<keyword evidence="8 12" id="KW-0472">Membrane</keyword>
<keyword evidence="7" id="KW-0297">G-protein coupled receptor</keyword>
<evidence type="ECO:0000256" key="8">
    <source>
        <dbReference type="ARBA" id="ARBA00023136"/>
    </source>
</evidence>
<feature type="transmembrane region" description="Helical" evidence="12">
    <location>
        <begin position="689"/>
        <end position="709"/>
    </location>
</feature>
<comment type="similarity">
    <text evidence="2">Belongs to the G-protein coupled receptor 3 family.</text>
</comment>
<feature type="transmembrane region" description="Helical" evidence="12">
    <location>
        <begin position="494"/>
        <end position="519"/>
    </location>
</feature>
<evidence type="ECO:0000256" key="1">
    <source>
        <dbReference type="ARBA" id="ARBA00004651"/>
    </source>
</evidence>
<dbReference type="SUPFAM" id="SSF53822">
    <property type="entry name" value="Periplasmic binding protein-like I"/>
    <property type="match status" value="1"/>
</dbReference>
<evidence type="ECO:0000256" key="5">
    <source>
        <dbReference type="ARBA" id="ARBA00022729"/>
    </source>
</evidence>
<dbReference type="PROSITE" id="PS00981">
    <property type="entry name" value="G_PROTEIN_RECEP_F3_3"/>
    <property type="match status" value="1"/>
</dbReference>
<evidence type="ECO:0000256" key="6">
    <source>
        <dbReference type="ARBA" id="ARBA00022989"/>
    </source>
</evidence>
<dbReference type="PRINTS" id="PR00248">
    <property type="entry name" value="GPCRMGR"/>
</dbReference>
<dbReference type="Ensembl" id="ENSCCRT00000108383.1">
    <property type="protein sequence ID" value="ENSCCRP00000170587.1"/>
    <property type="gene ID" value="ENSCCRG00000076604.1"/>
</dbReference>
<feature type="transmembrane region" description="Helical" evidence="12">
    <location>
        <begin position="531"/>
        <end position="553"/>
    </location>
</feature>
<dbReference type="PRINTS" id="PR01535">
    <property type="entry name" value="VOMERONASL2R"/>
</dbReference>
<feature type="transmembrane region" description="Helical" evidence="12">
    <location>
        <begin position="565"/>
        <end position="589"/>
    </location>
</feature>
<dbReference type="InterPro" id="IPR038550">
    <property type="entry name" value="GPCR_3_9-Cys_sf"/>
</dbReference>
<keyword evidence="11" id="KW-0807">Transducer</keyword>
<accession>A0A9J8CKL0</accession>
<keyword evidence="4 12" id="KW-0812">Transmembrane</keyword>
<keyword evidence="6 12" id="KW-1133">Transmembrane helix</keyword>
<feature type="transmembrane region" description="Helical" evidence="12">
    <location>
        <begin position="721"/>
        <end position="745"/>
    </location>
</feature>
<evidence type="ECO:0000313" key="14">
    <source>
        <dbReference type="Ensembl" id="ENSCCRP00000170587.1"/>
    </source>
</evidence>
<dbReference type="InterPro" id="IPR000068">
    <property type="entry name" value="GPCR_3_Ca_sens_rcpt-rel"/>
</dbReference>
<dbReference type="Gene3D" id="2.10.50.30">
    <property type="entry name" value="GPCR, family 3, nine cysteines domain"/>
    <property type="match status" value="1"/>
</dbReference>
<dbReference type="OMA" id="NNWITFP"/>
<feature type="transmembrane region" description="Helical" evidence="12">
    <location>
        <begin position="609"/>
        <end position="628"/>
    </location>
</feature>
<evidence type="ECO:0000256" key="3">
    <source>
        <dbReference type="ARBA" id="ARBA00022475"/>
    </source>
</evidence>
<dbReference type="Pfam" id="PF07562">
    <property type="entry name" value="NCD3G"/>
    <property type="match status" value="1"/>
</dbReference>
<dbReference type="InterPro" id="IPR017978">
    <property type="entry name" value="GPCR_3_C"/>
</dbReference>
<proteinExistence type="inferred from homology"/>
<dbReference type="Proteomes" id="UP001108240">
    <property type="component" value="Unplaced"/>
</dbReference>
<reference evidence="14" key="2">
    <citation type="submission" date="2025-09" db="UniProtKB">
        <authorList>
            <consortium name="Ensembl"/>
        </authorList>
    </citation>
    <scope>IDENTIFICATION</scope>
</reference>
<comment type="subcellular location">
    <subcellularLocation>
        <location evidence="1">Cell membrane</location>
        <topology evidence="1">Multi-pass membrane protein</topology>
    </subcellularLocation>
</comment>
<evidence type="ECO:0000256" key="7">
    <source>
        <dbReference type="ARBA" id="ARBA00023040"/>
    </source>
</evidence>
<keyword evidence="9" id="KW-0675">Receptor</keyword>
<keyword evidence="3" id="KW-1003">Cell membrane</keyword>
<name>A0A9J8CKL0_CYPCA</name>
<keyword evidence="10" id="KW-0325">Glycoprotein</keyword>
<dbReference type="InterPro" id="IPR004073">
    <property type="entry name" value="GPCR_3_vmron_rcpt_2"/>
</dbReference>
<evidence type="ECO:0000256" key="2">
    <source>
        <dbReference type="ARBA" id="ARBA00007242"/>
    </source>
</evidence>
<dbReference type="GO" id="GO:0005886">
    <property type="term" value="C:plasma membrane"/>
    <property type="evidence" value="ECO:0007669"/>
    <property type="project" value="UniProtKB-SubCell"/>
</dbReference>
<keyword evidence="15" id="KW-1185">Reference proteome</keyword>
<dbReference type="InterPro" id="IPR017979">
    <property type="entry name" value="GPCR_3_CS"/>
</dbReference>
<dbReference type="Pfam" id="PF00003">
    <property type="entry name" value="7tm_3"/>
    <property type="match status" value="1"/>
</dbReference>